<dbReference type="CDD" id="cd00325">
    <property type="entry name" value="chitinase_GH19"/>
    <property type="match status" value="1"/>
</dbReference>
<evidence type="ECO:0000256" key="3">
    <source>
        <dbReference type="ARBA" id="ARBA00022729"/>
    </source>
</evidence>
<dbReference type="FunFam" id="3.30.60.10:FF:000001">
    <property type="entry name" value="Basic endochitinase"/>
    <property type="match status" value="1"/>
</dbReference>
<dbReference type="PRINTS" id="PR00451">
    <property type="entry name" value="CHITINBINDNG"/>
</dbReference>
<evidence type="ECO:0000256" key="7">
    <source>
        <dbReference type="PIRSR" id="PIRSR001060-2"/>
    </source>
</evidence>
<feature type="disulfide bond" evidence="7 8">
    <location>
        <begin position="27"/>
        <end position="42"/>
    </location>
</feature>
<dbReference type="Gene3D" id="1.10.530.10">
    <property type="match status" value="1"/>
</dbReference>
<dbReference type="InterPro" id="IPR016283">
    <property type="entry name" value="Glyco_hydro_19"/>
</dbReference>
<evidence type="ECO:0000256" key="4">
    <source>
        <dbReference type="ARBA" id="ARBA00022821"/>
    </source>
</evidence>
<feature type="active site" description="Proton donor" evidence="6">
    <location>
        <position position="132"/>
    </location>
</feature>
<dbReference type="SUPFAM" id="SSF57016">
    <property type="entry name" value="Plant lectins/antimicrobial peptides"/>
    <property type="match status" value="1"/>
</dbReference>
<evidence type="ECO:0000313" key="11">
    <source>
        <dbReference type="EMBL" id="BBN07546.1"/>
    </source>
</evidence>
<evidence type="ECO:0000313" key="14">
    <source>
        <dbReference type="Proteomes" id="UP001162541"/>
    </source>
</evidence>
<dbReference type="SUPFAM" id="SSF53955">
    <property type="entry name" value="Lysozyme-like"/>
    <property type="match status" value="1"/>
</dbReference>
<dbReference type="GO" id="GO:0016998">
    <property type="term" value="P:cell wall macromolecule catabolic process"/>
    <property type="evidence" value="ECO:0007669"/>
    <property type="project" value="InterPro"/>
</dbReference>
<dbReference type="PIRSF" id="PIRSF001060">
    <property type="entry name" value="Endochitinase"/>
    <property type="match status" value="1"/>
</dbReference>
<keyword evidence="5 7" id="KW-1015">Disulfide bond</keyword>
<evidence type="ECO:0000313" key="13">
    <source>
        <dbReference type="Proteomes" id="UP000077202"/>
    </source>
</evidence>
<feature type="disulfide bond" evidence="7 8">
    <location>
        <begin position="59"/>
        <end position="63"/>
    </location>
</feature>
<dbReference type="SMART" id="SM00270">
    <property type="entry name" value="ChtBD1"/>
    <property type="match status" value="1"/>
</dbReference>
<reference evidence="12 13" key="1">
    <citation type="submission" date="2016-03" db="EMBL/GenBank/DDBJ databases">
        <title>Mechanisms controlling the formation of the plant cell surface in tip-growing cells are functionally conserved among land plants.</title>
        <authorList>
            <person name="Honkanen S."/>
            <person name="Jones V.A."/>
            <person name="Morieri G."/>
            <person name="Champion C."/>
            <person name="Hetherington A.J."/>
            <person name="Kelly S."/>
            <person name="Saint-Marcoux D."/>
            <person name="Proust H."/>
            <person name="Prescott H."/>
            <person name="Dolan L."/>
        </authorList>
    </citation>
    <scope>NUCLEOTIDE SEQUENCE [LARGE SCALE GENOMIC DNA]</scope>
    <source>
        <strain evidence="13">cv. Tak-1 and cv. Tak-2</strain>
        <tissue evidence="12">Whole gametophyte</tissue>
    </source>
</reference>
<keyword evidence="3 9" id="KW-0732">Signal</keyword>
<feature type="disulfide bond" evidence="7 8">
    <location>
        <begin position="36"/>
        <end position="48"/>
    </location>
</feature>
<dbReference type="PANTHER" id="PTHR22595">
    <property type="entry name" value="CHITINASE-RELATED"/>
    <property type="match status" value="1"/>
</dbReference>
<keyword evidence="2 8" id="KW-0147">Chitin-binding</keyword>
<dbReference type="GO" id="GO:0004568">
    <property type="term" value="F:chitinase activity"/>
    <property type="evidence" value="ECO:0007669"/>
    <property type="project" value="InterPro"/>
</dbReference>
<dbReference type="CDD" id="cd00035">
    <property type="entry name" value="ChtBD1"/>
    <property type="match status" value="1"/>
</dbReference>
<dbReference type="Proteomes" id="UP001162541">
    <property type="component" value="Chromosome 4"/>
</dbReference>
<dbReference type="GO" id="GO:0006032">
    <property type="term" value="P:chitin catabolic process"/>
    <property type="evidence" value="ECO:0007669"/>
    <property type="project" value="InterPro"/>
</dbReference>
<dbReference type="FunFam" id="3.30.20.10:FF:000001">
    <property type="entry name" value="Endochitinase (Chitinase)"/>
    <property type="match status" value="1"/>
</dbReference>
<dbReference type="GO" id="GO:0050832">
    <property type="term" value="P:defense response to fungus"/>
    <property type="evidence" value="ECO:0007669"/>
    <property type="project" value="UniProtKB-ARBA"/>
</dbReference>
<name>A0A176WBW6_MARPO</name>
<dbReference type="PROSITE" id="PS50941">
    <property type="entry name" value="CHIT_BIND_I_2"/>
    <property type="match status" value="1"/>
</dbReference>
<dbReference type="Proteomes" id="UP000077202">
    <property type="component" value="Unassembled WGS sequence"/>
</dbReference>
<dbReference type="Gene3D" id="3.30.60.10">
    <property type="entry name" value="Endochitinase-like"/>
    <property type="match status" value="1"/>
</dbReference>
<feature type="disulfide bond" evidence="7">
    <location>
        <begin position="258"/>
        <end position="289"/>
    </location>
</feature>
<feature type="disulfide bond" evidence="7 8">
    <location>
        <begin position="41"/>
        <end position="55"/>
    </location>
</feature>
<evidence type="ECO:0000259" key="10">
    <source>
        <dbReference type="PROSITE" id="PS50941"/>
    </source>
</evidence>
<dbReference type="EMBL" id="AP019869">
    <property type="protein sequence ID" value="BBN07546.1"/>
    <property type="molecule type" value="Genomic_DNA"/>
</dbReference>
<dbReference type="InterPro" id="IPR001002">
    <property type="entry name" value="Chitin-bd_1"/>
</dbReference>
<dbReference type="PROSITE" id="PS00026">
    <property type="entry name" value="CHIT_BIND_I_1"/>
    <property type="match status" value="1"/>
</dbReference>
<dbReference type="Pfam" id="PF00182">
    <property type="entry name" value="Glyco_hydro_19"/>
    <property type="match status" value="1"/>
</dbReference>
<protein>
    <recommendedName>
        <fullName evidence="10">Chitin-binding type-1 domain-containing protein</fullName>
    </recommendedName>
</protein>
<sequence length="295" mass="32165">MENSKIVIASALLVLVSVVQSAVAEQCGSQANFALCPNGLCCSQYGWCGNTDPYCGAGCQSQCGGSTPSGGGGIASVISEDMYNRLFPNRNAIYTYQNFVQAGKSYPTIGTEGSKQQRLREIAAFAAHVQQETAGLYYVREIDQSNSYCDSGNQQYPCAWGQKYFGRGPLQLSWNYNYGAARDTGIGADILAYPDIVAQNGVISFRSSFWFWTRSDWNIPSIHDVMVGKWNPSQADINANRRAGFGETINIINGGLECGRWNDNANKRVNYYKNFCNILGVDPGANLDCANSAPY</sequence>
<accession>A0A176WBW6</accession>
<evidence type="ECO:0000256" key="6">
    <source>
        <dbReference type="PIRSR" id="PIRSR001060-1"/>
    </source>
</evidence>
<keyword evidence="13" id="KW-1185">Reference proteome</keyword>
<dbReference type="InterPro" id="IPR023346">
    <property type="entry name" value="Lysozyme-like_dom_sf"/>
</dbReference>
<dbReference type="GO" id="GO:0005975">
    <property type="term" value="P:carbohydrate metabolic process"/>
    <property type="evidence" value="ECO:0007669"/>
    <property type="project" value="InterPro"/>
</dbReference>
<dbReference type="InterPro" id="IPR000726">
    <property type="entry name" value="Glyco_hydro_19_cat"/>
</dbReference>
<comment type="similarity">
    <text evidence="1">Belongs to the glycosyl hydrolase 19 family. Chitinase class I subfamily.</text>
</comment>
<feature type="signal peptide" evidence="9">
    <location>
        <begin position="1"/>
        <end position="24"/>
    </location>
</feature>
<reference evidence="14" key="3">
    <citation type="journal article" date="2020" name="Curr. Biol.">
        <title>Chromatin organization in early land plants reveals an ancestral association between H3K27me3, transposons, and constitutive heterochromatin.</title>
        <authorList>
            <person name="Montgomery S.A."/>
            <person name="Tanizawa Y."/>
            <person name="Galik B."/>
            <person name="Wang N."/>
            <person name="Ito T."/>
            <person name="Mochizuki T."/>
            <person name="Akimcheva S."/>
            <person name="Bowman J.L."/>
            <person name="Cognat V."/>
            <person name="Marechal-Drouard L."/>
            <person name="Ekker H."/>
            <person name="Hong S.F."/>
            <person name="Kohchi T."/>
            <person name="Lin S.S."/>
            <person name="Liu L.D."/>
            <person name="Nakamura Y."/>
            <person name="Valeeva L.R."/>
            <person name="Shakirov E.V."/>
            <person name="Shippen D.E."/>
            <person name="Wei W.L."/>
            <person name="Yagura M."/>
            <person name="Yamaoka S."/>
            <person name="Yamato K.T."/>
            <person name="Liu C."/>
            <person name="Berger F."/>
        </authorList>
    </citation>
    <scope>NUCLEOTIDE SEQUENCE [LARGE SCALE GENOMIC DNA]</scope>
    <source>
        <strain evidence="14">Tak-1</strain>
    </source>
</reference>
<dbReference type="InterPro" id="IPR036861">
    <property type="entry name" value="Endochitinase-like_sf"/>
</dbReference>
<dbReference type="InterPro" id="IPR018371">
    <property type="entry name" value="Chitin-binding_1_CS"/>
</dbReference>
<dbReference type="Gene3D" id="3.30.20.10">
    <property type="entry name" value="Endochitinase, domain 2"/>
    <property type="match status" value="1"/>
</dbReference>
<organism evidence="12 13">
    <name type="scientific">Marchantia polymorpha subsp. ruderalis</name>
    <dbReference type="NCBI Taxonomy" id="1480154"/>
    <lineage>
        <taxon>Eukaryota</taxon>
        <taxon>Viridiplantae</taxon>
        <taxon>Streptophyta</taxon>
        <taxon>Embryophyta</taxon>
        <taxon>Marchantiophyta</taxon>
        <taxon>Marchantiopsida</taxon>
        <taxon>Marchantiidae</taxon>
        <taxon>Marchantiales</taxon>
        <taxon>Marchantiaceae</taxon>
        <taxon>Marchantia</taxon>
    </lineage>
</organism>
<dbReference type="EMBL" id="LVLJ01001262">
    <property type="protein sequence ID" value="OAE30698.1"/>
    <property type="molecule type" value="Genomic_DNA"/>
</dbReference>
<evidence type="ECO:0000256" key="8">
    <source>
        <dbReference type="PROSITE-ProRule" id="PRU00261"/>
    </source>
</evidence>
<evidence type="ECO:0000256" key="2">
    <source>
        <dbReference type="ARBA" id="ARBA00022669"/>
    </source>
</evidence>
<dbReference type="Pfam" id="PF00187">
    <property type="entry name" value="Chitin_bind_1"/>
    <property type="match status" value="1"/>
</dbReference>
<keyword evidence="4" id="KW-0611">Plant defense</keyword>
<evidence type="ECO:0000256" key="9">
    <source>
        <dbReference type="SAM" id="SignalP"/>
    </source>
</evidence>
<proteinExistence type="inferred from homology"/>
<evidence type="ECO:0000256" key="1">
    <source>
        <dbReference type="ARBA" id="ARBA00009373"/>
    </source>
</evidence>
<evidence type="ECO:0000256" key="5">
    <source>
        <dbReference type="ARBA" id="ARBA00023157"/>
    </source>
</evidence>
<dbReference type="GO" id="GO:0008061">
    <property type="term" value="F:chitin binding"/>
    <property type="evidence" value="ECO:0007669"/>
    <property type="project" value="UniProtKB-UniRule"/>
</dbReference>
<feature type="domain" description="Chitin-binding type-1" evidence="10">
    <location>
        <begin position="24"/>
        <end position="65"/>
    </location>
</feature>
<feature type="chain" id="PRO_5042333800" description="Chitin-binding type-1 domain-containing protein" evidence="9">
    <location>
        <begin position="25"/>
        <end position="295"/>
    </location>
</feature>
<dbReference type="PANTHER" id="PTHR22595:SF79">
    <property type="entry name" value="CHITINASE 12"/>
    <property type="match status" value="1"/>
</dbReference>
<evidence type="ECO:0000313" key="12">
    <source>
        <dbReference type="EMBL" id="OAE30698.1"/>
    </source>
</evidence>
<dbReference type="AlphaFoldDB" id="A0A176WBW6"/>
<reference evidence="11" key="2">
    <citation type="journal article" date="2019" name="Curr. Biol.">
        <title>Chromatin organization in early land plants reveals an ancestral association between H3K27me3, transposons, and constitutive heterochromatin.</title>
        <authorList>
            <person name="Montgomery S.A."/>
            <person name="Tanizawa Y."/>
            <person name="Galik B."/>
            <person name="Wang N."/>
            <person name="Ito T."/>
            <person name="Mochizuki T."/>
            <person name="Akimcheva S."/>
            <person name="Bowman J."/>
            <person name="Cognat V."/>
            <person name="Drouard L."/>
            <person name="Ekker H."/>
            <person name="Houng S."/>
            <person name="Kohchi T."/>
            <person name="Lin S."/>
            <person name="Liu L.D."/>
            <person name="Nakamura Y."/>
            <person name="Valeeva L.R."/>
            <person name="Shakirov E.V."/>
            <person name="Shippen D.E."/>
            <person name="Wei W."/>
            <person name="Yagura M."/>
            <person name="Yamaoka S."/>
            <person name="Yamato K.T."/>
            <person name="Liu C."/>
            <person name="Berger F."/>
        </authorList>
    </citation>
    <scope>NUCLEOTIDE SEQUENCE [LARGE SCALE GENOMIC DNA]</scope>
    <source>
        <strain evidence="11">Tak-1</strain>
    </source>
</reference>
<gene>
    <name evidence="12" type="ORF">AXG93_402s1110</name>
    <name evidence="11" type="ORF">Mp_4g04430</name>
</gene>
<feature type="disulfide bond" evidence="7">
    <location>
        <begin position="149"/>
        <end position="158"/>
    </location>
</feature>